<dbReference type="PROSITE" id="PS51462">
    <property type="entry name" value="NUDIX"/>
    <property type="match status" value="1"/>
</dbReference>
<organism evidence="4 5">
    <name type="scientific">Dulcicalothrix desertica PCC 7102</name>
    <dbReference type="NCBI Taxonomy" id="232991"/>
    <lineage>
        <taxon>Bacteria</taxon>
        <taxon>Bacillati</taxon>
        <taxon>Cyanobacteriota</taxon>
        <taxon>Cyanophyceae</taxon>
        <taxon>Nostocales</taxon>
        <taxon>Calotrichaceae</taxon>
        <taxon>Dulcicalothrix</taxon>
    </lineage>
</organism>
<sequence length="158" mass="18091">MPDHSRPIRNAAKALIIRDNHLLVIAKRDTKGMWYLLPGGGQKHGESLEQALQRECLEEIGAVVKVHNLVFVREFIGKNHLEDCIDVEWCKLVHSIDFIFACSIPDDYILANGTLPDDGQEKVEWLPIAKLHEYRVYPSTLKDLLINQNNQIYIGDVY</sequence>
<evidence type="ECO:0000313" key="5">
    <source>
        <dbReference type="Proteomes" id="UP000271624"/>
    </source>
</evidence>
<gene>
    <name evidence="4" type="ORF">DSM106972_070500</name>
</gene>
<dbReference type="CDD" id="cd18880">
    <property type="entry name" value="NUDIX_ADPRase"/>
    <property type="match status" value="1"/>
</dbReference>
<dbReference type="SUPFAM" id="SSF55811">
    <property type="entry name" value="Nudix"/>
    <property type="match status" value="1"/>
</dbReference>
<evidence type="ECO:0000259" key="3">
    <source>
        <dbReference type="PROSITE" id="PS51462"/>
    </source>
</evidence>
<dbReference type="RefSeq" id="WP_127085175.1">
    <property type="nucleotide sequence ID" value="NZ_RSCL01000021.1"/>
</dbReference>
<dbReference type="PANTHER" id="PTHR43046">
    <property type="entry name" value="GDP-MANNOSE MANNOSYL HYDROLASE"/>
    <property type="match status" value="1"/>
</dbReference>
<dbReference type="EMBL" id="RSCL01000021">
    <property type="protein sequence ID" value="RUT01044.1"/>
    <property type="molecule type" value="Genomic_DNA"/>
</dbReference>
<dbReference type="Gene3D" id="3.90.79.10">
    <property type="entry name" value="Nucleoside Triphosphate Pyrophosphohydrolase"/>
    <property type="match status" value="1"/>
</dbReference>
<dbReference type="AlphaFoldDB" id="A0A433V4M3"/>
<accession>A0A433V4M3</accession>
<dbReference type="GO" id="GO:0016787">
    <property type="term" value="F:hydrolase activity"/>
    <property type="evidence" value="ECO:0007669"/>
    <property type="project" value="UniProtKB-KW"/>
</dbReference>
<name>A0A433V4M3_9CYAN</name>
<dbReference type="OrthoDB" id="65827at2"/>
<evidence type="ECO:0000313" key="4">
    <source>
        <dbReference type="EMBL" id="RUT01044.1"/>
    </source>
</evidence>
<dbReference type="InterPro" id="IPR015797">
    <property type="entry name" value="NUDIX_hydrolase-like_dom_sf"/>
</dbReference>
<comment type="cofactor">
    <cofactor evidence="1">
        <name>Mg(2+)</name>
        <dbReference type="ChEBI" id="CHEBI:18420"/>
    </cofactor>
</comment>
<dbReference type="Pfam" id="PF00293">
    <property type="entry name" value="NUDIX"/>
    <property type="match status" value="1"/>
</dbReference>
<comment type="caution">
    <text evidence="4">The sequence shown here is derived from an EMBL/GenBank/DDBJ whole genome shotgun (WGS) entry which is preliminary data.</text>
</comment>
<reference evidence="4" key="2">
    <citation type="journal article" date="2019" name="Genome Biol. Evol.">
        <title>Day and night: Metabolic profiles and evolutionary relationships of six axenic non-marine cyanobacteria.</title>
        <authorList>
            <person name="Will S.E."/>
            <person name="Henke P."/>
            <person name="Boedeker C."/>
            <person name="Huang S."/>
            <person name="Brinkmann H."/>
            <person name="Rohde M."/>
            <person name="Jarek M."/>
            <person name="Friedl T."/>
            <person name="Seufert S."/>
            <person name="Schumacher M."/>
            <person name="Overmann J."/>
            <person name="Neumann-Schaal M."/>
            <person name="Petersen J."/>
        </authorList>
    </citation>
    <scope>NUCLEOTIDE SEQUENCE [LARGE SCALE GENOMIC DNA]</scope>
    <source>
        <strain evidence="4">PCC 7102</strain>
    </source>
</reference>
<dbReference type="InterPro" id="IPR000086">
    <property type="entry name" value="NUDIX_hydrolase_dom"/>
</dbReference>
<reference evidence="4" key="1">
    <citation type="submission" date="2018-12" db="EMBL/GenBank/DDBJ databases">
        <authorList>
            <person name="Will S."/>
            <person name="Neumann-Schaal M."/>
            <person name="Henke P."/>
        </authorList>
    </citation>
    <scope>NUCLEOTIDE SEQUENCE</scope>
    <source>
        <strain evidence="4">PCC 7102</strain>
    </source>
</reference>
<keyword evidence="2" id="KW-0378">Hydrolase</keyword>
<proteinExistence type="predicted"/>
<feature type="domain" description="Nudix hydrolase" evidence="3">
    <location>
        <begin position="7"/>
        <end position="150"/>
    </location>
</feature>
<dbReference type="PANTHER" id="PTHR43046:SF14">
    <property type="entry name" value="MUTT_NUDIX FAMILY PROTEIN"/>
    <property type="match status" value="1"/>
</dbReference>
<dbReference type="Proteomes" id="UP000271624">
    <property type="component" value="Unassembled WGS sequence"/>
</dbReference>
<protein>
    <submittedName>
        <fullName evidence="4">ADP-ribose pyrophosphatase</fullName>
    </submittedName>
</protein>
<evidence type="ECO:0000256" key="2">
    <source>
        <dbReference type="ARBA" id="ARBA00022801"/>
    </source>
</evidence>
<keyword evidence="5" id="KW-1185">Reference proteome</keyword>
<evidence type="ECO:0000256" key="1">
    <source>
        <dbReference type="ARBA" id="ARBA00001946"/>
    </source>
</evidence>